<evidence type="ECO:0000313" key="2">
    <source>
        <dbReference type="Proteomes" id="UP000218238"/>
    </source>
</evidence>
<comment type="caution">
    <text evidence="1">The sequence shown here is derived from an EMBL/GenBank/DDBJ whole genome shotgun (WGS) entry which is preliminary data.</text>
</comment>
<name>A0A2A2TE69_9CYAN</name>
<sequence>MLQSIEGIYKDGKVELAELPPDVLESRVIVTFLELKNPLQYSQIMTFGMFSGENQSTEDDLGIAEFHGDREDYLDWSK</sequence>
<dbReference type="RefSeq" id="WP_095723968.1">
    <property type="nucleotide sequence ID" value="NZ_NTFS01000349.1"/>
</dbReference>
<dbReference type="EMBL" id="NTFS01000349">
    <property type="protein sequence ID" value="PAX51699.1"/>
    <property type="molecule type" value="Genomic_DNA"/>
</dbReference>
<protein>
    <recommendedName>
        <fullName evidence="3">DUF2281 domain-containing protein</fullName>
    </recommendedName>
</protein>
<evidence type="ECO:0008006" key="3">
    <source>
        <dbReference type="Google" id="ProtNLM"/>
    </source>
</evidence>
<proteinExistence type="predicted"/>
<dbReference type="OrthoDB" id="574281at2"/>
<organism evidence="1 2">
    <name type="scientific">Brunnivagina elsteri CCALA 953</name>
    <dbReference type="NCBI Taxonomy" id="987040"/>
    <lineage>
        <taxon>Bacteria</taxon>
        <taxon>Bacillati</taxon>
        <taxon>Cyanobacteriota</taxon>
        <taxon>Cyanophyceae</taxon>
        <taxon>Nostocales</taxon>
        <taxon>Calotrichaceae</taxon>
        <taxon>Brunnivagina</taxon>
    </lineage>
</organism>
<evidence type="ECO:0000313" key="1">
    <source>
        <dbReference type="EMBL" id="PAX51699.1"/>
    </source>
</evidence>
<accession>A0A2A2TE69</accession>
<dbReference type="AlphaFoldDB" id="A0A2A2TE69"/>
<keyword evidence="2" id="KW-1185">Reference proteome</keyword>
<gene>
    <name evidence="1" type="ORF">CK510_23385</name>
</gene>
<dbReference type="Proteomes" id="UP000218238">
    <property type="component" value="Unassembled WGS sequence"/>
</dbReference>
<reference evidence="1 2" key="1">
    <citation type="submission" date="2017-08" db="EMBL/GenBank/DDBJ databases">
        <title>Draft genome sequence of filamentous cyanobacterium Calothrix elsteri CCALA 953.</title>
        <authorList>
            <person name="Gagunashvili A.N."/>
            <person name="Elster J."/>
            <person name="Andresson O.S."/>
        </authorList>
    </citation>
    <scope>NUCLEOTIDE SEQUENCE [LARGE SCALE GENOMIC DNA]</scope>
    <source>
        <strain evidence="1 2">CCALA 953</strain>
    </source>
</reference>